<reference evidence="2 3" key="1">
    <citation type="submission" date="2019-01" db="EMBL/GenBank/DDBJ databases">
        <title>Complete genome of a denitifying bacterium Halomons sp. BC-M4-5.</title>
        <authorList>
            <person name="Wang L."/>
            <person name="Shao Z."/>
        </authorList>
    </citation>
    <scope>NUCLEOTIDE SEQUENCE [LARGE SCALE GENOMIC DNA]</scope>
    <source>
        <strain evidence="2 3">BC-M4-5</strain>
    </source>
</reference>
<dbReference type="Proteomes" id="UP000464013">
    <property type="component" value="Chromosome"/>
</dbReference>
<keyword evidence="1" id="KW-1133">Transmembrane helix</keyword>
<dbReference type="AlphaFoldDB" id="A0A6I6SQS2"/>
<protein>
    <submittedName>
        <fullName evidence="2">Uncharacterized protein</fullName>
    </submittedName>
</protein>
<feature type="transmembrane region" description="Helical" evidence="1">
    <location>
        <begin position="30"/>
        <end position="49"/>
    </location>
</feature>
<feature type="transmembrane region" description="Helical" evidence="1">
    <location>
        <begin position="105"/>
        <end position="133"/>
    </location>
</feature>
<organism evidence="2 3">
    <name type="scientific">Billgrantia tianxiuensis</name>
    <dbReference type="NCBI Taxonomy" id="2497861"/>
    <lineage>
        <taxon>Bacteria</taxon>
        <taxon>Pseudomonadati</taxon>
        <taxon>Pseudomonadota</taxon>
        <taxon>Gammaproteobacteria</taxon>
        <taxon>Oceanospirillales</taxon>
        <taxon>Halomonadaceae</taxon>
        <taxon>Billgrantia</taxon>
    </lineage>
</organism>
<dbReference type="EMBL" id="CP035042">
    <property type="protein sequence ID" value="QHC49917.1"/>
    <property type="molecule type" value="Genomic_DNA"/>
</dbReference>
<keyword evidence="1" id="KW-0812">Transmembrane</keyword>
<dbReference type="OrthoDB" id="6205959at2"/>
<keyword evidence="1" id="KW-0472">Membrane</keyword>
<dbReference type="RefSeq" id="WP_159551649.1">
    <property type="nucleotide sequence ID" value="NZ_CP035042.1"/>
</dbReference>
<accession>A0A6I6SQS2</accession>
<feature type="transmembrane region" description="Helical" evidence="1">
    <location>
        <begin position="222"/>
        <end position="240"/>
    </location>
</feature>
<feature type="transmembrane region" description="Helical" evidence="1">
    <location>
        <begin position="194"/>
        <end position="210"/>
    </location>
</feature>
<evidence type="ECO:0000313" key="3">
    <source>
        <dbReference type="Proteomes" id="UP000464013"/>
    </source>
</evidence>
<keyword evidence="3" id="KW-1185">Reference proteome</keyword>
<name>A0A6I6SQS2_9GAMM</name>
<dbReference type="KEGG" id="htx:EKK97_10265"/>
<evidence type="ECO:0000256" key="1">
    <source>
        <dbReference type="SAM" id="Phobius"/>
    </source>
</evidence>
<sequence>MIKANDGVDIYLDNNFEANGRPGVSWSYSIFWFFLAVNIMAPIQMHVVSNLGDLDFYEVGVGWWSFGLMIIICVACVIFMWVSLFRIRQPMAYHWGQIMFLSFRIFYMGALLWLSLTNIGLWAYVVVICLWLFSELTNKHEVNVVGDEEIREAFRKRFKPHPDGYLLYNPIANVNYLHKKERAAWVKWRDRLESLGAAVVALMGPVIFIRSQLYRENFEPRFLIVAGLLLAMALALRGMTTEVAIARRALKLKQQEG</sequence>
<gene>
    <name evidence="2" type="ORF">EKK97_10265</name>
</gene>
<feature type="transmembrane region" description="Helical" evidence="1">
    <location>
        <begin position="61"/>
        <end position="84"/>
    </location>
</feature>
<proteinExistence type="predicted"/>
<evidence type="ECO:0000313" key="2">
    <source>
        <dbReference type="EMBL" id="QHC49917.1"/>
    </source>
</evidence>